<proteinExistence type="predicted"/>
<dbReference type="Gene3D" id="3.90.850.10">
    <property type="entry name" value="Fumarylacetoacetase-like, C-terminal domain"/>
    <property type="match status" value="1"/>
</dbReference>
<dbReference type="GO" id="GO:0018773">
    <property type="term" value="F:acetylpyruvate hydrolase activity"/>
    <property type="evidence" value="ECO:0007669"/>
    <property type="project" value="TreeGrafter"/>
</dbReference>
<accession>A0A381TFU2</accession>
<dbReference type="EMBL" id="UINC01004522">
    <property type="protein sequence ID" value="SVA14940.1"/>
    <property type="molecule type" value="Genomic_DNA"/>
</dbReference>
<organism evidence="3">
    <name type="scientific">marine metagenome</name>
    <dbReference type="NCBI Taxonomy" id="408172"/>
    <lineage>
        <taxon>unclassified sequences</taxon>
        <taxon>metagenomes</taxon>
        <taxon>ecological metagenomes</taxon>
    </lineage>
</organism>
<dbReference type="GO" id="GO:0046872">
    <property type="term" value="F:metal ion binding"/>
    <property type="evidence" value="ECO:0007669"/>
    <property type="project" value="UniProtKB-KW"/>
</dbReference>
<dbReference type="AlphaFoldDB" id="A0A381TFU2"/>
<name>A0A381TFU2_9ZZZZ</name>
<dbReference type="Pfam" id="PF01557">
    <property type="entry name" value="FAA_hydrolase"/>
    <property type="match status" value="1"/>
</dbReference>
<dbReference type="PANTHER" id="PTHR11820:SF90">
    <property type="entry name" value="FLUTATHIONE S-TRANSFERASE"/>
    <property type="match status" value="1"/>
</dbReference>
<feature type="domain" description="Fumarylacetoacetase-like C-terminal" evidence="2">
    <location>
        <begin position="27"/>
        <end position="227"/>
    </location>
</feature>
<keyword evidence="1" id="KW-0479">Metal-binding</keyword>
<evidence type="ECO:0000259" key="2">
    <source>
        <dbReference type="Pfam" id="PF01557"/>
    </source>
</evidence>
<evidence type="ECO:0000256" key="1">
    <source>
        <dbReference type="ARBA" id="ARBA00022723"/>
    </source>
</evidence>
<dbReference type="PANTHER" id="PTHR11820">
    <property type="entry name" value="ACYLPYRUVASE"/>
    <property type="match status" value="1"/>
</dbReference>
<evidence type="ECO:0000313" key="3">
    <source>
        <dbReference type="EMBL" id="SVA14940.1"/>
    </source>
</evidence>
<reference evidence="3" key="1">
    <citation type="submission" date="2018-05" db="EMBL/GenBank/DDBJ databases">
        <authorList>
            <person name="Lanie J.A."/>
            <person name="Ng W.-L."/>
            <person name="Kazmierczak K.M."/>
            <person name="Andrzejewski T.M."/>
            <person name="Davidsen T.M."/>
            <person name="Wayne K.J."/>
            <person name="Tettelin H."/>
            <person name="Glass J.I."/>
            <person name="Rusch D."/>
            <person name="Podicherti R."/>
            <person name="Tsui H.-C.T."/>
            <person name="Winkler M.E."/>
        </authorList>
    </citation>
    <scope>NUCLEOTIDE SEQUENCE</scope>
</reference>
<dbReference type="SUPFAM" id="SSF56529">
    <property type="entry name" value="FAH"/>
    <property type="match status" value="1"/>
</dbReference>
<gene>
    <name evidence="3" type="ORF">METZ01_LOCUS67794</name>
</gene>
<sequence>MSYVFPIHEIPLLSVEGTEDVFPVHRIYCVGQNYSEHMYEMGSNPERDAPFFFSKPADAVCHQNSQISYPPVTKNLHHEIELVVAIGEKGNKISKSEALNHVFGYTVGLDLTRRDLQQEAKKKGRPWAVAKGFDHSAPCSVLHKVDEVGYLEKGSITLRVNGEIRQQGDISEMIWSVPEIISILSGFFELCPGDLIFTGTPSGVGPLNRGDKLEGAVEKLTKLEIKIV</sequence>
<protein>
    <recommendedName>
        <fullName evidence="2">Fumarylacetoacetase-like C-terminal domain-containing protein</fullName>
    </recommendedName>
</protein>
<dbReference type="InterPro" id="IPR011234">
    <property type="entry name" value="Fumarylacetoacetase-like_C"/>
</dbReference>
<dbReference type="InterPro" id="IPR036663">
    <property type="entry name" value="Fumarylacetoacetase_C_sf"/>
</dbReference>